<keyword evidence="2 5" id="KW-0812">Transmembrane</keyword>
<sequence length="230" mass="23893">MVEIVPSLWARFSARVREASWAIDANDGIIATAGLLQGFAGAGAGDRLLLFASIAAMLAGGLSAGGAKWAEVAAEREAELELAAEEQAELERDPEGELAELAAHWESRGLSAGLALEVAQQLMARDPLGAQLDAEHGLEEITHPTAPWWAGLETAVAFMLGAAIPVLITFLAPVAIETWAIIVAVVVSLALTSLVAAGVGRLSALRMLIRSLVVGLGTMGVSYLAGVLFF</sequence>
<feature type="transmembrane region" description="Helical" evidence="5">
    <location>
        <begin position="178"/>
        <end position="200"/>
    </location>
</feature>
<evidence type="ECO:0000256" key="4">
    <source>
        <dbReference type="ARBA" id="ARBA00023136"/>
    </source>
</evidence>
<evidence type="ECO:0000256" key="5">
    <source>
        <dbReference type="SAM" id="Phobius"/>
    </source>
</evidence>
<evidence type="ECO:0000256" key="3">
    <source>
        <dbReference type="ARBA" id="ARBA00022989"/>
    </source>
</evidence>
<keyword evidence="4 5" id="KW-0472">Membrane</keyword>
<feature type="transmembrane region" description="Helical" evidence="5">
    <location>
        <begin position="207"/>
        <end position="229"/>
    </location>
</feature>
<comment type="subcellular location">
    <subcellularLocation>
        <location evidence="1">Endomembrane system</location>
        <topology evidence="1">Multi-pass membrane protein</topology>
    </subcellularLocation>
</comment>
<evidence type="ECO:0000313" key="7">
    <source>
        <dbReference type="Proteomes" id="UP001501407"/>
    </source>
</evidence>
<comment type="caution">
    <text evidence="6">The sequence shown here is derived from an EMBL/GenBank/DDBJ whole genome shotgun (WGS) entry which is preliminary data.</text>
</comment>
<accession>A0ABP9LUS5</accession>
<proteinExistence type="predicted"/>
<evidence type="ECO:0000256" key="2">
    <source>
        <dbReference type="ARBA" id="ARBA00022692"/>
    </source>
</evidence>
<dbReference type="Proteomes" id="UP001501407">
    <property type="component" value="Unassembled WGS sequence"/>
</dbReference>
<reference evidence="7" key="1">
    <citation type="journal article" date="2019" name="Int. J. Syst. Evol. Microbiol.">
        <title>The Global Catalogue of Microorganisms (GCM) 10K type strain sequencing project: providing services to taxonomists for standard genome sequencing and annotation.</title>
        <authorList>
            <consortium name="The Broad Institute Genomics Platform"/>
            <consortium name="The Broad Institute Genome Sequencing Center for Infectious Disease"/>
            <person name="Wu L."/>
            <person name="Ma J."/>
        </authorList>
    </citation>
    <scope>NUCLEOTIDE SEQUENCE [LARGE SCALE GENOMIC DNA]</scope>
    <source>
        <strain evidence="7">JCM 18959</strain>
    </source>
</reference>
<evidence type="ECO:0000256" key="1">
    <source>
        <dbReference type="ARBA" id="ARBA00004127"/>
    </source>
</evidence>
<keyword evidence="3 5" id="KW-1133">Transmembrane helix</keyword>
<dbReference type="PANTHER" id="PTHR31851">
    <property type="entry name" value="FE(2+)/MN(2+) TRANSPORTER PCL1"/>
    <property type="match status" value="1"/>
</dbReference>
<gene>
    <name evidence="6" type="ORF">GCM10025760_05410</name>
</gene>
<feature type="transmembrane region" description="Helical" evidence="5">
    <location>
        <begin position="48"/>
        <end position="67"/>
    </location>
</feature>
<keyword evidence="7" id="KW-1185">Reference proteome</keyword>
<feature type="transmembrane region" description="Helical" evidence="5">
    <location>
        <begin position="148"/>
        <end position="172"/>
    </location>
</feature>
<evidence type="ECO:0000313" key="6">
    <source>
        <dbReference type="EMBL" id="GAA5085947.1"/>
    </source>
</evidence>
<name>A0ABP9LUS5_9MICO</name>
<dbReference type="Pfam" id="PF01988">
    <property type="entry name" value="VIT1"/>
    <property type="match status" value="1"/>
</dbReference>
<dbReference type="InterPro" id="IPR008217">
    <property type="entry name" value="Ccc1_fam"/>
</dbReference>
<dbReference type="EMBL" id="BAABKZ010000001">
    <property type="protein sequence ID" value="GAA5085947.1"/>
    <property type="molecule type" value="Genomic_DNA"/>
</dbReference>
<organism evidence="6 7">
    <name type="scientific">Microbacterium yannicii</name>
    <dbReference type="NCBI Taxonomy" id="671622"/>
    <lineage>
        <taxon>Bacteria</taxon>
        <taxon>Bacillati</taxon>
        <taxon>Actinomycetota</taxon>
        <taxon>Actinomycetes</taxon>
        <taxon>Micrococcales</taxon>
        <taxon>Microbacteriaceae</taxon>
        <taxon>Microbacterium</taxon>
    </lineage>
</organism>
<dbReference type="RefSeq" id="WP_194412419.1">
    <property type="nucleotide sequence ID" value="NZ_BAABKZ010000001.1"/>
</dbReference>
<protein>
    <submittedName>
        <fullName evidence="6">VIT family protein</fullName>
    </submittedName>
</protein>